<evidence type="ECO:0000313" key="3">
    <source>
        <dbReference type="Proteomes" id="UP000886748"/>
    </source>
</evidence>
<dbReference type="EMBL" id="DVOD01000055">
    <property type="protein sequence ID" value="HIU92961.1"/>
    <property type="molecule type" value="Genomic_DNA"/>
</dbReference>
<dbReference type="Gene3D" id="1.10.260.40">
    <property type="entry name" value="lambda repressor-like DNA-binding domains"/>
    <property type="match status" value="1"/>
</dbReference>
<comment type="caution">
    <text evidence="2">The sequence shown here is derived from an EMBL/GenBank/DDBJ whole genome shotgun (WGS) entry which is preliminary data.</text>
</comment>
<gene>
    <name evidence="2" type="ORF">IAD26_07500</name>
</gene>
<proteinExistence type="predicted"/>
<organism evidence="2 3">
    <name type="scientific">Candidatus Limenecus avicola</name>
    <dbReference type="NCBI Taxonomy" id="2840847"/>
    <lineage>
        <taxon>Bacteria</taxon>
        <taxon>Bacillati</taxon>
        <taxon>Bacillota</taxon>
        <taxon>Clostridia</taxon>
        <taxon>Eubacteriales</taxon>
        <taxon>Clostridiaceae</taxon>
        <taxon>Clostridiaceae incertae sedis</taxon>
        <taxon>Candidatus Limenecus</taxon>
    </lineage>
</organism>
<dbReference type="SMART" id="SM00530">
    <property type="entry name" value="HTH_XRE"/>
    <property type="match status" value="1"/>
</dbReference>
<dbReference type="Pfam" id="PF01381">
    <property type="entry name" value="HTH_3"/>
    <property type="match status" value="1"/>
</dbReference>
<dbReference type="SUPFAM" id="SSF47413">
    <property type="entry name" value="lambda repressor-like DNA-binding domains"/>
    <property type="match status" value="1"/>
</dbReference>
<accession>A0A9D1N118</accession>
<dbReference type="CDD" id="cd00093">
    <property type="entry name" value="HTH_XRE"/>
    <property type="match status" value="1"/>
</dbReference>
<dbReference type="Proteomes" id="UP000886748">
    <property type="component" value="Unassembled WGS sequence"/>
</dbReference>
<evidence type="ECO:0000259" key="1">
    <source>
        <dbReference type="PROSITE" id="PS50943"/>
    </source>
</evidence>
<dbReference type="InterPro" id="IPR001387">
    <property type="entry name" value="Cro/C1-type_HTH"/>
</dbReference>
<evidence type="ECO:0000313" key="2">
    <source>
        <dbReference type="EMBL" id="HIU92961.1"/>
    </source>
</evidence>
<dbReference type="PROSITE" id="PS50943">
    <property type="entry name" value="HTH_CROC1"/>
    <property type="match status" value="1"/>
</dbReference>
<dbReference type="InterPro" id="IPR010982">
    <property type="entry name" value="Lambda_DNA-bd_dom_sf"/>
</dbReference>
<name>A0A9D1N118_9CLOT</name>
<dbReference type="GO" id="GO:0003677">
    <property type="term" value="F:DNA binding"/>
    <property type="evidence" value="ECO:0007669"/>
    <property type="project" value="InterPro"/>
</dbReference>
<dbReference type="AlphaFoldDB" id="A0A9D1N118"/>
<reference evidence="2" key="2">
    <citation type="journal article" date="2021" name="PeerJ">
        <title>Extensive microbial diversity within the chicken gut microbiome revealed by metagenomics and culture.</title>
        <authorList>
            <person name="Gilroy R."/>
            <person name="Ravi A."/>
            <person name="Getino M."/>
            <person name="Pursley I."/>
            <person name="Horton D.L."/>
            <person name="Alikhan N.F."/>
            <person name="Baker D."/>
            <person name="Gharbi K."/>
            <person name="Hall N."/>
            <person name="Watson M."/>
            <person name="Adriaenssens E.M."/>
            <person name="Foster-Nyarko E."/>
            <person name="Jarju S."/>
            <person name="Secka A."/>
            <person name="Antonio M."/>
            <person name="Oren A."/>
            <person name="Chaudhuri R.R."/>
            <person name="La Ragione R."/>
            <person name="Hildebrand F."/>
            <person name="Pallen M.J."/>
        </authorList>
    </citation>
    <scope>NUCLEOTIDE SEQUENCE</scope>
    <source>
        <strain evidence="2">CHK154-7741</strain>
    </source>
</reference>
<feature type="domain" description="HTH cro/C1-type" evidence="1">
    <location>
        <begin position="16"/>
        <end position="70"/>
    </location>
</feature>
<protein>
    <submittedName>
        <fullName evidence="2">Helix-turn-helix transcriptional regulator</fullName>
    </submittedName>
</protein>
<reference evidence="2" key="1">
    <citation type="submission" date="2020-10" db="EMBL/GenBank/DDBJ databases">
        <authorList>
            <person name="Gilroy R."/>
        </authorList>
    </citation>
    <scope>NUCLEOTIDE SEQUENCE</scope>
    <source>
        <strain evidence="2">CHK154-7741</strain>
    </source>
</reference>
<sequence length="82" mass="9388">MELDKQELIKVLGHYLKSLREQKGTSLNIFAYENDLTTATVSRIENGLVDTKFSTLIKYAKGLEIPLEHIIMNLDIDYSNDN</sequence>